<comment type="caution">
    <text evidence="1">The sequence shown here is derived from an EMBL/GenBank/DDBJ whole genome shotgun (WGS) entry which is preliminary data.</text>
</comment>
<proteinExistence type="predicted"/>
<reference evidence="1 2" key="1">
    <citation type="submission" date="2024-04" db="EMBL/GenBank/DDBJ databases">
        <title>Defined microbial consortia suppress multidrug-resistant proinflammatory Enterobacteriaceae via ecological control.</title>
        <authorList>
            <person name="Furuichi M."/>
            <person name="Kawaguchi T."/>
            <person name="Pust M."/>
            <person name="Yasuma K."/>
            <person name="Plichta D."/>
            <person name="Hasegawa N."/>
            <person name="Ohya T."/>
            <person name="Bhattarai S."/>
            <person name="Sasajima S."/>
            <person name="Aoto Y."/>
            <person name="Tuganbaev T."/>
            <person name="Yaginuma M."/>
            <person name="Ueda M."/>
            <person name="Okahashi N."/>
            <person name="Amafuji K."/>
            <person name="Kiridooshi Y."/>
            <person name="Sugita K."/>
            <person name="Strazar M."/>
            <person name="Skelly A."/>
            <person name="Suda W."/>
            <person name="Hattori M."/>
            <person name="Nakamoto N."/>
            <person name="Caballero S."/>
            <person name="Norman J."/>
            <person name="Olle B."/>
            <person name="Tanoue T."/>
            <person name="Arita M."/>
            <person name="Bucci V."/>
            <person name="Atarashi K."/>
            <person name="Xavier R."/>
            <person name="Honda K."/>
        </authorList>
    </citation>
    <scope>NUCLEOTIDE SEQUENCE [LARGE SCALE GENOMIC DNA]</scope>
    <source>
        <strain evidence="2">k04-0078-D8-1</strain>
    </source>
</reference>
<dbReference type="RefSeq" id="WP_390409684.1">
    <property type="nucleotide sequence ID" value="NZ_BAABYW010000002.1"/>
</dbReference>
<gene>
    <name evidence="1" type="ORF">K040078D81_51310</name>
</gene>
<sequence>MQLHEKLIFLQNLTQTSNRMLALELQVDPSFISRLRTGRRGIPRNRRYIKAMAAYFAKRCTTEYQRQALSEILDIKQALTVKKDQLTEILYCWLCGESDEVGRFAQTFSTLNLEDLNTRPNVESHNLNVSGAVYYGNEGKRAAAKAFYQHLLSLDSPGTIYLLTDEDDSWILEDYKFAKDTQDWGIDLAHRGFRFCQITPPASSANQAFDSMSRWLPIYMTGQADVYYYPRLRDNFHRRTLIVVPGQIAMTSSSLAGHRYGNATVLTTEQRLTQSYGGEFYDYLSLCRPMLNLHTGTDKLMQCFLRFTAINGTRIQRVSTLSAETAPPEVKAYYLEHLDPADAKKLKHLYLHEIDFSDNNDFIDIVHLASAIEIRSGNIPTPLSYGGYTLHYTPELYIIHLKNILHLLKTYDNYHCIPLPANEVNEIILMVKDVQSALLIRKSPSLTVFEISQPDIVSLGREYLLQTAERIGSSQANRMKTISQIKELIRELQS</sequence>
<evidence type="ECO:0000313" key="1">
    <source>
        <dbReference type="EMBL" id="GAA6411014.1"/>
    </source>
</evidence>
<organism evidence="1 2">
    <name type="scientific">Blautia hominis</name>
    <dbReference type="NCBI Taxonomy" id="2025493"/>
    <lineage>
        <taxon>Bacteria</taxon>
        <taxon>Bacillati</taxon>
        <taxon>Bacillota</taxon>
        <taxon>Clostridia</taxon>
        <taxon>Lachnospirales</taxon>
        <taxon>Lachnospiraceae</taxon>
        <taxon>Blautia</taxon>
    </lineage>
</organism>
<name>A0ABQ0BHS8_9FIRM</name>
<accession>A0ABQ0BHS8</accession>
<dbReference type="EMBL" id="BAABYW010000002">
    <property type="protein sequence ID" value="GAA6411014.1"/>
    <property type="molecule type" value="Genomic_DNA"/>
</dbReference>
<protein>
    <recommendedName>
        <fullName evidence="3">XRE family transcriptional regulator</fullName>
    </recommendedName>
</protein>
<evidence type="ECO:0000313" key="2">
    <source>
        <dbReference type="Proteomes" id="UP001600943"/>
    </source>
</evidence>
<dbReference type="Proteomes" id="UP001600943">
    <property type="component" value="Unassembled WGS sequence"/>
</dbReference>
<keyword evidence="2" id="KW-1185">Reference proteome</keyword>
<evidence type="ECO:0008006" key="3">
    <source>
        <dbReference type="Google" id="ProtNLM"/>
    </source>
</evidence>